<evidence type="ECO:0000313" key="2">
    <source>
        <dbReference type="Proteomes" id="UP000287352"/>
    </source>
</evidence>
<keyword evidence="2" id="KW-1185">Reference proteome</keyword>
<comment type="caution">
    <text evidence="1">The sequence shown here is derived from an EMBL/GenBank/DDBJ whole genome shotgun (WGS) entry which is preliminary data.</text>
</comment>
<evidence type="ECO:0008006" key="3">
    <source>
        <dbReference type="Google" id="ProtNLM"/>
    </source>
</evidence>
<protein>
    <recommendedName>
        <fullName evidence="3">HTH cro/C1-type domain-containing protein</fullName>
    </recommendedName>
</protein>
<dbReference type="EMBL" id="BIFR01000002">
    <property type="protein sequence ID" value="GCE15097.1"/>
    <property type="molecule type" value="Genomic_DNA"/>
</dbReference>
<dbReference type="RefSeq" id="WP_126582605.1">
    <property type="nucleotide sequence ID" value="NZ_BIFR01000002.1"/>
</dbReference>
<dbReference type="Gene3D" id="1.25.40.10">
    <property type="entry name" value="Tetratricopeptide repeat domain"/>
    <property type="match status" value="1"/>
</dbReference>
<organism evidence="1 2">
    <name type="scientific">Tengunoibacter tsumagoiensis</name>
    <dbReference type="NCBI Taxonomy" id="2014871"/>
    <lineage>
        <taxon>Bacteria</taxon>
        <taxon>Bacillati</taxon>
        <taxon>Chloroflexota</taxon>
        <taxon>Ktedonobacteria</taxon>
        <taxon>Ktedonobacterales</taxon>
        <taxon>Dictyobacteraceae</taxon>
        <taxon>Tengunoibacter</taxon>
    </lineage>
</organism>
<dbReference type="InterPro" id="IPR011990">
    <property type="entry name" value="TPR-like_helical_dom_sf"/>
</dbReference>
<gene>
    <name evidence="1" type="ORF">KTT_49560</name>
</gene>
<evidence type="ECO:0000313" key="1">
    <source>
        <dbReference type="EMBL" id="GCE15097.1"/>
    </source>
</evidence>
<proteinExistence type="predicted"/>
<dbReference type="OrthoDB" id="160831at2"/>
<name>A0A402A7G5_9CHLR</name>
<sequence length="451" mass="50781">MSTFWGEGGQYGPYTLQKDGWPNAGQVMRDFRQQMGISAEEAARLYSTALEIQGDDEKGKKSKGITASWIFSMENENRVPTHIHRRRILADILQIPYALFGLLPLSQVAFKVPHEPSLKRSPLIERVLEDPQRYDKELDLFWKLHYTNTAGTLLCDIDRAILTLEPARKASKGSLQQHIQSLLNGYYQLGAEVTRSQGKFQQSLAYANNAVHIVHATQGTTEVAQAFYTRGYTHLVSGLFGEKNQTGSFQINPQRIGLAISDFEQALPSAPSSLKGRLLMELSRSYVHLKRSSSDLAIALDLAKRAKETIGSDHIISHHTPIHSLNEGMFLLGHAITLTGVGRPEKALEELDQLSSLKGIRGIARNQLRRQAWIDIVSAHAAMSAKNYYDVIMKLLNAFEICRELNLTVNINIIHSIYCQLLLTSYKKDPDVLYLKTMLRSYYQARKEVLT</sequence>
<dbReference type="Proteomes" id="UP000287352">
    <property type="component" value="Unassembled WGS sequence"/>
</dbReference>
<accession>A0A402A7G5</accession>
<dbReference type="AlphaFoldDB" id="A0A402A7G5"/>
<reference evidence="2" key="1">
    <citation type="submission" date="2018-12" db="EMBL/GenBank/DDBJ databases">
        <title>Tengunoibacter tsumagoiensis gen. nov., sp. nov., Dictyobacter kobayashii sp. nov., D. alpinus sp. nov., and D. joshuensis sp. nov. and description of Dictyobacteraceae fam. nov. within the order Ktedonobacterales isolated from Tengu-no-mugimeshi.</title>
        <authorList>
            <person name="Wang C.M."/>
            <person name="Zheng Y."/>
            <person name="Sakai Y."/>
            <person name="Toyoda A."/>
            <person name="Minakuchi Y."/>
            <person name="Abe K."/>
            <person name="Yokota A."/>
            <person name="Yabe S."/>
        </authorList>
    </citation>
    <scope>NUCLEOTIDE SEQUENCE [LARGE SCALE GENOMIC DNA]</scope>
    <source>
        <strain evidence="2">Uno3</strain>
    </source>
</reference>